<feature type="non-terminal residue" evidence="2">
    <location>
        <position position="1"/>
    </location>
</feature>
<dbReference type="EMBL" id="JABFAD010000008">
    <property type="protein sequence ID" value="MBA0804608.1"/>
    <property type="molecule type" value="Genomic_DNA"/>
</dbReference>
<evidence type="ECO:0000313" key="3">
    <source>
        <dbReference type="Proteomes" id="UP000593560"/>
    </source>
</evidence>
<name>A0A7J9H4S3_9ROSI</name>
<evidence type="ECO:0000256" key="1">
    <source>
        <dbReference type="SAM" id="MobiDB-lite"/>
    </source>
</evidence>
<organism evidence="2 3">
    <name type="scientific">Gossypium harknessii</name>
    <dbReference type="NCBI Taxonomy" id="34285"/>
    <lineage>
        <taxon>Eukaryota</taxon>
        <taxon>Viridiplantae</taxon>
        <taxon>Streptophyta</taxon>
        <taxon>Embryophyta</taxon>
        <taxon>Tracheophyta</taxon>
        <taxon>Spermatophyta</taxon>
        <taxon>Magnoliopsida</taxon>
        <taxon>eudicotyledons</taxon>
        <taxon>Gunneridae</taxon>
        <taxon>Pentapetalae</taxon>
        <taxon>rosids</taxon>
        <taxon>malvids</taxon>
        <taxon>Malvales</taxon>
        <taxon>Malvaceae</taxon>
        <taxon>Malvoideae</taxon>
        <taxon>Gossypium</taxon>
    </lineage>
</organism>
<gene>
    <name evidence="2" type="ORF">Gohar_004181</name>
</gene>
<evidence type="ECO:0000313" key="2">
    <source>
        <dbReference type="EMBL" id="MBA0804608.1"/>
    </source>
</evidence>
<dbReference type="AlphaFoldDB" id="A0A7J9H4S3"/>
<accession>A0A7J9H4S3</accession>
<proteinExistence type="predicted"/>
<reference evidence="2 3" key="1">
    <citation type="journal article" date="2019" name="Genome Biol. Evol.">
        <title>Insights into the evolution of the New World diploid cottons (Gossypium, subgenus Houzingenia) based on genome sequencing.</title>
        <authorList>
            <person name="Grover C.E."/>
            <person name="Arick M.A. 2nd"/>
            <person name="Thrash A."/>
            <person name="Conover J.L."/>
            <person name="Sanders W.S."/>
            <person name="Peterson D.G."/>
            <person name="Frelichowski J.E."/>
            <person name="Scheffler J.A."/>
            <person name="Scheffler B.E."/>
            <person name="Wendel J.F."/>
        </authorList>
    </citation>
    <scope>NUCLEOTIDE SEQUENCE [LARGE SCALE GENOMIC DNA]</scope>
    <source>
        <strain evidence="2">0</strain>
        <tissue evidence="2">Leaf</tissue>
    </source>
</reference>
<comment type="caution">
    <text evidence="2">The sequence shown here is derived from an EMBL/GenBank/DDBJ whole genome shotgun (WGS) entry which is preliminary data.</text>
</comment>
<sequence>MENMEKRLGEAEDPIRLDQQENTGSIQERIENEKFDEWMFVDHRNCRQNWRTDDGQEMKNQGGGIEKTGTSSVTLKIGPNVGSGLSKFGTNGNQGILDQKFHSIHNFKENQNLNDLVCSSPLMGNELGDGKNIDGLVGMVPVRQTIQGMVDRLEVEGRAAN</sequence>
<protein>
    <submittedName>
        <fullName evidence="2">Uncharacterized protein</fullName>
    </submittedName>
</protein>
<feature type="region of interest" description="Disordered" evidence="1">
    <location>
        <begin position="1"/>
        <end position="24"/>
    </location>
</feature>
<keyword evidence="3" id="KW-1185">Reference proteome</keyword>
<dbReference type="Proteomes" id="UP000593560">
    <property type="component" value="Unassembled WGS sequence"/>
</dbReference>
<feature type="compositionally biased region" description="Basic and acidic residues" evidence="1">
    <location>
        <begin position="1"/>
        <end position="19"/>
    </location>
</feature>